<dbReference type="PaxDb" id="39947-A0A0P0V1D4"/>
<accession>A0A0P0V1D4</accession>
<dbReference type="Proteomes" id="UP000059680">
    <property type="component" value="Chromosome 1"/>
</dbReference>
<dbReference type="AlphaFoldDB" id="A0A0P0V1D4"/>
<sequence length="175" mass="19309">MILLCHIYFLGNIPSDGVVLLADDALSHVCDFPTSFHLPSRRSIRRRLLTQSAGFPHPDPVTAAQSRRKRKLAMAAKSSREINSTTEMIEHRTHIHVLQRNVRQRTGLSQSSTLVPINCGHTQPFATVDGACSSSTSSALLSPSPTHQHHLLINSRGFADVNLMLDMSNQITHTV</sequence>
<reference evidence="1 2" key="2">
    <citation type="journal article" date="2013" name="Plant Cell Physiol.">
        <title>Rice Annotation Project Database (RAP-DB): an integrative and interactive database for rice genomics.</title>
        <authorList>
            <person name="Sakai H."/>
            <person name="Lee S.S."/>
            <person name="Tanaka T."/>
            <person name="Numa H."/>
            <person name="Kim J."/>
            <person name="Kawahara Y."/>
            <person name="Wakimoto H."/>
            <person name="Yang C.C."/>
            <person name="Iwamoto M."/>
            <person name="Abe T."/>
            <person name="Yamada Y."/>
            <person name="Muto A."/>
            <person name="Inokuchi H."/>
            <person name="Ikemura T."/>
            <person name="Matsumoto T."/>
            <person name="Sasaki T."/>
            <person name="Itoh T."/>
        </authorList>
    </citation>
    <scope>NUCLEOTIDE SEQUENCE [LARGE SCALE GENOMIC DNA]</scope>
    <source>
        <strain evidence="2">cv. Nipponbare</strain>
    </source>
</reference>
<evidence type="ECO:0000313" key="1">
    <source>
        <dbReference type="EMBL" id="BAS71466.1"/>
    </source>
</evidence>
<dbReference type="Gramene" id="Os01t0266200-01">
    <property type="protein sequence ID" value="Os01t0266200-01"/>
    <property type="gene ID" value="Os01g0266200"/>
</dbReference>
<evidence type="ECO:0000313" key="2">
    <source>
        <dbReference type="Proteomes" id="UP000059680"/>
    </source>
</evidence>
<protein>
    <submittedName>
        <fullName evidence="1">Os01g0266200 protein</fullName>
    </submittedName>
</protein>
<reference evidence="2" key="1">
    <citation type="journal article" date="2005" name="Nature">
        <title>The map-based sequence of the rice genome.</title>
        <authorList>
            <consortium name="International rice genome sequencing project (IRGSP)"/>
            <person name="Matsumoto T."/>
            <person name="Wu J."/>
            <person name="Kanamori H."/>
            <person name="Katayose Y."/>
            <person name="Fujisawa M."/>
            <person name="Namiki N."/>
            <person name="Mizuno H."/>
            <person name="Yamamoto K."/>
            <person name="Antonio B.A."/>
            <person name="Baba T."/>
            <person name="Sakata K."/>
            <person name="Nagamura Y."/>
            <person name="Aoki H."/>
            <person name="Arikawa K."/>
            <person name="Arita K."/>
            <person name="Bito T."/>
            <person name="Chiden Y."/>
            <person name="Fujitsuka N."/>
            <person name="Fukunaka R."/>
            <person name="Hamada M."/>
            <person name="Harada C."/>
            <person name="Hayashi A."/>
            <person name="Hijishita S."/>
            <person name="Honda M."/>
            <person name="Hosokawa S."/>
            <person name="Ichikawa Y."/>
            <person name="Idonuma A."/>
            <person name="Iijima M."/>
            <person name="Ikeda M."/>
            <person name="Ikeno M."/>
            <person name="Ito K."/>
            <person name="Ito S."/>
            <person name="Ito T."/>
            <person name="Ito Y."/>
            <person name="Ito Y."/>
            <person name="Iwabuchi A."/>
            <person name="Kamiya K."/>
            <person name="Karasawa W."/>
            <person name="Kurita K."/>
            <person name="Katagiri S."/>
            <person name="Kikuta A."/>
            <person name="Kobayashi H."/>
            <person name="Kobayashi N."/>
            <person name="Machita K."/>
            <person name="Maehara T."/>
            <person name="Masukawa M."/>
            <person name="Mizubayashi T."/>
            <person name="Mukai Y."/>
            <person name="Nagasaki H."/>
            <person name="Nagata Y."/>
            <person name="Naito S."/>
            <person name="Nakashima M."/>
            <person name="Nakama Y."/>
            <person name="Nakamichi Y."/>
            <person name="Nakamura M."/>
            <person name="Meguro A."/>
            <person name="Negishi M."/>
            <person name="Ohta I."/>
            <person name="Ohta T."/>
            <person name="Okamoto M."/>
            <person name="Ono N."/>
            <person name="Saji S."/>
            <person name="Sakaguchi M."/>
            <person name="Sakai K."/>
            <person name="Shibata M."/>
            <person name="Shimokawa T."/>
            <person name="Song J."/>
            <person name="Takazaki Y."/>
            <person name="Terasawa K."/>
            <person name="Tsugane M."/>
            <person name="Tsuji K."/>
            <person name="Ueda S."/>
            <person name="Waki K."/>
            <person name="Yamagata H."/>
            <person name="Yamamoto M."/>
            <person name="Yamamoto S."/>
            <person name="Yamane H."/>
            <person name="Yoshiki S."/>
            <person name="Yoshihara R."/>
            <person name="Yukawa K."/>
            <person name="Zhong H."/>
            <person name="Yano M."/>
            <person name="Yuan Q."/>
            <person name="Ouyang S."/>
            <person name="Liu J."/>
            <person name="Jones K.M."/>
            <person name="Gansberger K."/>
            <person name="Moffat K."/>
            <person name="Hill J."/>
            <person name="Bera J."/>
            <person name="Fadrosh D."/>
            <person name="Jin S."/>
            <person name="Johri S."/>
            <person name="Kim M."/>
            <person name="Overton L."/>
            <person name="Reardon M."/>
            <person name="Tsitrin T."/>
            <person name="Vuong H."/>
            <person name="Weaver B."/>
            <person name="Ciecko A."/>
            <person name="Tallon L."/>
            <person name="Jackson J."/>
            <person name="Pai G."/>
            <person name="Aken S.V."/>
            <person name="Utterback T."/>
            <person name="Reidmuller S."/>
            <person name="Feldblyum T."/>
            <person name="Hsiao J."/>
            <person name="Zismann V."/>
            <person name="Iobst S."/>
            <person name="de Vazeille A.R."/>
            <person name="Buell C.R."/>
            <person name="Ying K."/>
            <person name="Li Y."/>
            <person name="Lu T."/>
            <person name="Huang Y."/>
            <person name="Zhao Q."/>
            <person name="Feng Q."/>
            <person name="Zhang L."/>
            <person name="Zhu J."/>
            <person name="Weng Q."/>
            <person name="Mu J."/>
            <person name="Lu Y."/>
            <person name="Fan D."/>
            <person name="Liu Y."/>
            <person name="Guan J."/>
            <person name="Zhang Y."/>
            <person name="Yu S."/>
            <person name="Liu X."/>
            <person name="Zhang Y."/>
            <person name="Hong G."/>
            <person name="Han B."/>
            <person name="Choisne N."/>
            <person name="Demange N."/>
            <person name="Orjeda G."/>
            <person name="Samain S."/>
            <person name="Cattolico L."/>
            <person name="Pelletier E."/>
            <person name="Couloux A."/>
            <person name="Segurens B."/>
            <person name="Wincker P."/>
            <person name="D'Hont A."/>
            <person name="Scarpelli C."/>
            <person name="Weissenbach J."/>
            <person name="Salanoubat M."/>
            <person name="Quetier F."/>
            <person name="Yu Y."/>
            <person name="Kim H.R."/>
            <person name="Rambo T."/>
            <person name="Currie J."/>
            <person name="Collura K."/>
            <person name="Luo M."/>
            <person name="Yang T."/>
            <person name="Ammiraju J.S.S."/>
            <person name="Engler F."/>
            <person name="Soderlund C."/>
            <person name="Wing R.A."/>
            <person name="Palmer L.E."/>
            <person name="de la Bastide M."/>
            <person name="Spiegel L."/>
            <person name="Nascimento L."/>
            <person name="Zutavern T."/>
            <person name="O'Shaughnessy A."/>
            <person name="Dike S."/>
            <person name="Dedhia N."/>
            <person name="Preston R."/>
            <person name="Balija V."/>
            <person name="McCombie W.R."/>
            <person name="Chow T."/>
            <person name="Chen H."/>
            <person name="Chung M."/>
            <person name="Chen C."/>
            <person name="Shaw J."/>
            <person name="Wu H."/>
            <person name="Hsiao K."/>
            <person name="Chao Y."/>
            <person name="Chu M."/>
            <person name="Cheng C."/>
            <person name="Hour A."/>
            <person name="Lee P."/>
            <person name="Lin S."/>
            <person name="Lin Y."/>
            <person name="Liou J."/>
            <person name="Liu S."/>
            <person name="Hsing Y."/>
            <person name="Raghuvanshi S."/>
            <person name="Mohanty A."/>
            <person name="Bharti A.K."/>
            <person name="Gaur A."/>
            <person name="Gupta V."/>
            <person name="Kumar D."/>
            <person name="Ravi V."/>
            <person name="Vij S."/>
            <person name="Kapur A."/>
            <person name="Khurana P."/>
            <person name="Khurana P."/>
            <person name="Khurana J.P."/>
            <person name="Tyagi A.K."/>
            <person name="Gaikwad K."/>
            <person name="Singh A."/>
            <person name="Dalal V."/>
            <person name="Srivastava S."/>
            <person name="Dixit A."/>
            <person name="Pal A.K."/>
            <person name="Ghazi I.A."/>
            <person name="Yadav M."/>
            <person name="Pandit A."/>
            <person name="Bhargava A."/>
            <person name="Sureshbabu K."/>
            <person name="Batra K."/>
            <person name="Sharma T.R."/>
            <person name="Mohapatra T."/>
            <person name="Singh N.K."/>
            <person name="Messing J."/>
            <person name="Nelson A.B."/>
            <person name="Fuks G."/>
            <person name="Kavchok S."/>
            <person name="Keizer G."/>
            <person name="Linton E."/>
            <person name="Llaca V."/>
            <person name="Song R."/>
            <person name="Tanyolac B."/>
            <person name="Young S."/>
            <person name="Ho-Il K."/>
            <person name="Hahn J.H."/>
            <person name="Sangsakoo G."/>
            <person name="Vanavichit A."/>
            <person name="de Mattos Luiz.A.T."/>
            <person name="Zimmer P.D."/>
            <person name="Malone G."/>
            <person name="Dellagostin O."/>
            <person name="de Oliveira A.C."/>
            <person name="Bevan M."/>
            <person name="Bancroft I."/>
            <person name="Minx P."/>
            <person name="Cordum H."/>
            <person name="Wilson R."/>
            <person name="Cheng Z."/>
            <person name="Jin W."/>
            <person name="Jiang J."/>
            <person name="Leong S.A."/>
            <person name="Iwama H."/>
            <person name="Gojobori T."/>
            <person name="Itoh T."/>
            <person name="Niimura Y."/>
            <person name="Fujii Y."/>
            <person name="Habara T."/>
            <person name="Sakai H."/>
            <person name="Sato Y."/>
            <person name="Wilson G."/>
            <person name="Kumar K."/>
            <person name="McCouch S."/>
            <person name="Juretic N."/>
            <person name="Hoen D."/>
            <person name="Wright S."/>
            <person name="Bruskiewich R."/>
            <person name="Bureau T."/>
            <person name="Miyao A."/>
            <person name="Hirochika H."/>
            <person name="Nishikawa T."/>
            <person name="Kadowaki K."/>
            <person name="Sugiura M."/>
            <person name="Burr B."/>
            <person name="Sasaki T."/>
        </authorList>
    </citation>
    <scope>NUCLEOTIDE SEQUENCE [LARGE SCALE GENOMIC DNA]</scope>
    <source>
        <strain evidence="2">cv. Nipponbare</strain>
    </source>
</reference>
<dbReference type="EMBL" id="AP014957">
    <property type="protein sequence ID" value="BAS71466.1"/>
    <property type="molecule type" value="Genomic_DNA"/>
</dbReference>
<reference evidence="1 2" key="3">
    <citation type="journal article" date="2013" name="Rice">
        <title>Improvement of the Oryza sativa Nipponbare reference genome using next generation sequence and optical map data.</title>
        <authorList>
            <person name="Kawahara Y."/>
            <person name="de la Bastide M."/>
            <person name="Hamilton J.P."/>
            <person name="Kanamori H."/>
            <person name="McCombie W.R."/>
            <person name="Ouyang S."/>
            <person name="Schwartz D.C."/>
            <person name="Tanaka T."/>
            <person name="Wu J."/>
            <person name="Zhou S."/>
            <person name="Childs K.L."/>
            <person name="Davidson R.M."/>
            <person name="Lin H."/>
            <person name="Quesada-Ocampo L."/>
            <person name="Vaillancourt B."/>
            <person name="Sakai H."/>
            <person name="Lee S.S."/>
            <person name="Kim J."/>
            <person name="Numa H."/>
            <person name="Itoh T."/>
            <person name="Buell C.R."/>
            <person name="Matsumoto T."/>
        </authorList>
    </citation>
    <scope>NUCLEOTIDE SEQUENCE [LARGE SCALE GENOMIC DNA]</scope>
    <source>
        <strain evidence="2">cv. Nipponbare</strain>
    </source>
</reference>
<dbReference type="InParanoid" id="A0A0P0V1D4"/>
<gene>
    <name evidence="1" type="ordered locus">Os01g0266200</name>
    <name evidence="1" type="ORF">OSNPB_010266200</name>
</gene>
<proteinExistence type="predicted"/>
<name>A0A0P0V1D4_ORYSJ</name>
<keyword evidence="2" id="KW-1185">Reference proteome</keyword>
<organism evidence="1 2">
    <name type="scientific">Oryza sativa subsp. japonica</name>
    <name type="common">Rice</name>
    <dbReference type="NCBI Taxonomy" id="39947"/>
    <lineage>
        <taxon>Eukaryota</taxon>
        <taxon>Viridiplantae</taxon>
        <taxon>Streptophyta</taxon>
        <taxon>Embryophyta</taxon>
        <taxon>Tracheophyta</taxon>
        <taxon>Spermatophyta</taxon>
        <taxon>Magnoliopsida</taxon>
        <taxon>Liliopsida</taxon>
        <taxon>Poales</taxon>
        <taxon>Poaceae</taxon>
        <taxon>BOP clade</taxon>
        <taxon>Oryzoideae</taxon>
        <taxon>Oryzeae</taxon>
        <taxon>Oryzinae</taxon>
        <taxon>Oryza</taxon>
        <taxon>Oryza sativa</taxon>
    </lineage>
</organism>